<dbReference type="Pfam" id="PF13520">
    <property type="entry name" value="AA_permease_2"/>
    <property type="match status" value="1"/>
</dbReference>
<reference evidence="7" key="1">
    <citation type="submission" date="2022-11" db="UniProtKB">
        <authorList>
            <consortium name="WormBaseParasite"/>
        </authorList>
    </citation>
    <scope>IDENTIFICATION</scope>
</reference>
<keyword evidence="2 5" id="KW-0812">Transmembrane</keyword>
<dbReference type="InterPro" id="IPR002293">
    <property type="entry name" value="AA/rel_permease1"/>
</dbReference>
<proteinExistence type="predicted"/>
<feature type="transmembrane region" description="Helical" evidence="5">
    <location>
        <begin position="69"/>
        <end position="88"/>
    </location>
</feature>
<name>A0A915M4G0_MELJA</name>
<evidence type="ECO:0000313" key="6">
    <source>
        <dbReference type="Proteomes" id="UP000887561"/>
    </source>
</evidence>
<feature type="transmembrane region" description="Helical" evidence="5">
    <location>
        <begin position="397"/>
        <end position="417"/>
    </location>
</feature>
<accession>A0A915M4G0</accession>
<keyword evidence="4 5" id="KW-0472">Membrane</keyword>
<dbReference type="AlphaFoldDB" id="A0A915M4G0"/>
<dbReference type="WBParaSite" id="scaffold254_cov279.g570">
    <property type="protein sequence ID" value="scaffold254_cov279.g570"/>
    <property type="gene ID" value="scaffold254_cov279.g570"/>
</dbReference>
<evidence type="ECO:0000256" key="1">
    <source>
        <dbReference type="ARBA" id="ARBA00004141"/>
    </source>
</evidence>
<dbReference type="PANTHER" id="PTHR11785:SF302">
    <property type="entry name" value="AMINO ACID TRANSPORTER"/>
    <property type="match status" value="1"/>
</dbReference>
<dbReference type="InterPro" id="IPR050598">
    <property type="entry name" value="AminoAcid_Transporter"/>
</dbReference>
<evidence type="ECO:0000256" key="2">
    <source>
        <dbReference type="ARBA" id="ARBA00022692"/>
    </source>
</evidence>
<evidence type="ECO:0000313" key="7">
    <source>
        <dbReference type="WBParaSite" id="scaffold254_cov279.g570"/>
    </source>
</evidence>
<dbReference type="PANTHER" id="PTHR11785">
    <property type="entry name" value="AMINO ACID TRANSPORTER"/>
    <property type="match status" value="1"/>
</dbReference>
<sequence>MSFAMPVGIILVAFLYMAVNLAFFVVIPIEEIKDSAAIATIFAKHSMGIIEPLIPILVCVMLIGSLNSTLFVASRYMLAAAICLIPFLSFHHLNNNKMKFLLGFNILLFLLCAKSSLPSTHEPSSPEPVELDFADLENKFFCLQSETLDKNYVQFAHKNLGDGSFFAIAPNSMNKTLKFNVTISKYDSEAVGLEGFGRGKVPKIVDADIKSEVDGQGYKWYANSCIPITGEMFGHKCSFGKEKVNCTFVAIGKPTFCSTQFKAECNIDGKPIKGLPSYDLLELKLRIKKWGKCSDTFSTNATELHLLVNKNITIPPNKKKKSAPLDNCVKEEILPSIPSLNATTNISVPSFSSSKDQSLASTTSVLLTSPSNTTKVVGTAKPTKKSLSIKDCLTNPFLIVLILIFIGSLAALGYLLFRFFTKPKEPEKDAKVVDEKTVVVEDGQGTGVVGGKEVEKKASNFMALKTVGMEADENKEDLGETGLTNIADDSELFVLGFS</sequence>
<organism evidence="6 7">
    <name type="scientific">Meloidogyne javanica</name>
    <name type="common">Root-knot nematode worm</name>
    <dbReference type="NCBI Taxonomy" id="6303"/>
    <lineage>
        <taxon>Eukaryota</taxon>
        <taxon>Metazoa</taxon>
        <taxon>Ecdysozoa</taxon>
        <taxon>Nematoda</taxon>
        <taxon>Chromadorea</taxon>
        <taxon>Rhabditida</taxon>
        <taxon>Tylenchina</taxon>
        <taxon>Tylenchomorpha</taxon>
        <taxon>Tylenchoidea</taxon>
        <taxon>Meloidogynidae</taxon>
        <taxon>Meloidogyninae</taxon>
        <taxon>Meloidogyne</taxon>
        <taxon>Meloidogyne incognita group</taxon>
    </lineage>
</organism>
<dbReference type="Proteomes" id="UP000887561">
    <property type="component" value="Unplaced"/>
</dbReference>
<dbReference type="GO" id="GO:0016020">
    <property type="term" value="C:membrane"/>
    <property type="evidence" value="ECO:0007669"/>
    <property type="project" value="UniProtKB-SubCell"/>
</dbReference>
<comment type="subcellular location">
    <subcellularLocation>
        <location evidence="1">Membrane</location>
        <topology evidence="1">Multi-pass membrane protein</topology>
    </subcellularLocation>
</comment>
<feature type="transmembrane region" description="Helical" evidence="5">
    <location>
        <begin position="41"/>
        <end position="63"/>
    </location>
</feature>
<keyword evidence="6" id="KW-1185">Reference proteome</keyword>
<dbReference type="GO" id="GO:0015179">
    <property type="term" value="F:L-amino acid transmembrane transporter activity"/>
    <property type="evidence" value="ECO:0007669"/>
    <property type="project" value="TreeGrafter"/>
</dbReference>
<evidence type="ECO:0000256" key="4">
    <source>
        <dbReference type="ARBA" id="ARBA00023136"/>
    </source>
</evidence>
<keyword evidence="3 5" id="KW-1133">Transmembrane helix</keyword>
<evidence type="ECO:0000256" key="5">
    <source>
        <dbReference type="SAM" id="Phobius"/>
    </source>
</evidence>
<dbReference type="Gene3D" id="1.20.1740.10">
    <property type="entry name" value="Amino acid/polyamine transporter I"/>
    <property type="match status" value="1"/>
</dbReference>
<feature type="transmembrane region" description="Helical" evidence="5">
    <location>
        <begin position="6"/>
        <end position="29"/>
    </location>
</feature>
<protein>
    <submittedName>
        <fullName evidence="7">Uncharacterized protein</fullName>
    </submittedName>
</protein>
<evidence type="ECO:0000256" key="3">
    <source>
        <dbReference type="ARBA" id="ARBA00022989"/>
    </source>
</evidence>